<dbReference type="PIRSF" id="PIRSF006113">
    <property type="entry name" value="PTP_synth"/>
    <property type="match status" value="1"/>
</dbReference>
<reference evidence="11 12" key="1">
    <citation type="submission" date="2018-03" db="EMBL/GenBank/DDBJ databases">
        <title>Genomic Encyclopedia of Archaeal and Bacterial Type Strains, Phase II (KMG-II): from individual species to whole genera.</title>
        <authorList>
            <person name="Goeker M."/>
        </authorList>
    </citation>
    <scope>NUCLEOTIDE SEQUENCE [LARGE SCALE GENOMIC DNA]</scope>
    <source>
        <strain evidence="11 12">DSM 100214</strain>
    </source>
</reference>
<protein>
    <recommendedName>
        <fullName evidence="3 8">6-carboxy-5,6,7,8-tetrahydropterin synthase</fullName>
        <ecNumber evidence="8">4.-.-.-</ecNumber>
    </recommendedName>
</protein>
<dbReference type="EMBL" id="QICL01000003">
    <property type="protein sequence ID" value="PXV67464.1"/>
    <property type="molecule type" value="Genomic_DNA"/>
</dbReference>
<feature type="active site" description="Charge relay system" evidence="9">
    <location>
        <position position="69"/>
    </location>
</feature>
<comment type="caution">
    <text evidence="11">The sequence shown here is derived from an EMBL/GenBank/DDBJ whole genome shotgun (WGS) entry which is preliminary data.</text>
</comment>
<evidence type="ECO:0000256" key="2">
    <source>
        <dbReference type="ARBA" id="ARBA00008900"/>
    </source>
</evidence>
<dbReference type="RefSeq" id="WP_110309615.1">
    <property type="nucleotide sequence ID" value="NZ_QICL01000003.1"/>
</dbReference>
<feature type="active site" description="Charge relay system" evidence="9">
    <location>
        <position position="107"/>
    </location>
</feature>
<keyword evidence="5 8" id="KW-0862">Zinc</keyword>
<dbReference type="Pfam" id="PF01242">
    <property type="entry name" value="PTPS"/>
    <property type="match status" value="1"/>
</dbReference>
<evidence type="ECO:0000313" key="11">
    <source>
        <dbReference type="EMBL" id="PXV67464.1"/>
    </source>
</evidence>
<gene>
    <name evidence="11" type="ORF">CLV62_103137</name>
</gene>
<comment type="similarity">
    <text evidence="2 8">Belongs to the PTPS family. QueD subfamily.</text>
</comment>
<dbReference type="AlphaFoldDB" id="A0A2V3PUU3"/>
<comment type="cofactor">
    <cofactor evidence="8 10">
        <name>Zn(2+)</name>
        <dbReference type="ChEBI" id="CHEBI:29105"/>
    </cofactor>
    <text evidence="8 10">Binds 1 zinc ion per subunit.</text>
</comment>
<dbReference type="InterPro" id="IPR007115">
    <property type="entry name" value="6-PTP_synth/QueD"/>
</dbReference>
<evidence type="ECO:0000256" key="1">
    <source>
        <dbReference type="ARBA" id="ARBA00005061"/>
    </source>
</evidence>
<evidence type="ECO:0000256" key="3">
    <source>
        <dbReference type="ARBA" id="ARBA00018141"/>
    </source>
</evidence>
<keyword evidence="6 8" id="KW-0456">Lyase</keyword>
<feature type="active site" description="Proton acceptor" evidence="9">
    <location>
        <position position="25"/>
    </location>
</feature>
<feature type="binding site" evidence="10">
    <location>
        <position position="14"/>
    </location>
    <ligand>
        <name>Zn(2+)</name>
        <dbReference type="ChEBI" id="CHEBI:29105"/>
    </ligand>
</feature>
<dbReference type="EC" id="4.-.-.-" evidence="8"/>
<evidence type="ECO:0000313" key="12">
    <source>
        <dbReference type="Proteomes" id="UP000247973"/>
    </source>
</evidence>
<accession>A0A2V3PUU3</accession>
<dbReference type="Proteomes" id="UP000247973">
    <property type="component" value="Unassembled WGS sequence"/>
</dbReference>
<dbReference type="Gene3D" id="3.30.479.10">
    <property type="entry name" value="6-pyruvoyl tetrahydropterin synthase/QueD"/>
    <property type="match status" value="1"/>
</dbReference>
<dbReference type="UniPathway" id="UPA00391"/>
<dbReference type="PANTHER" id="PTHR12589:SF7">
    <property type="entry name" value="6-PYRUVOYL TETRAHYDROBIOPTERIN SYNTHASE"/>
    <property type="match status" value="1"/>
</dbReference>
<feature type="binding site" evidence="10">
    <location>
        <position position="29"/>
    </location>
    <ligand>
        <name>Zn(2+)</name>
        <dbReference type="ChEBI" id="CHEBI:29105"/>
    </ligand>
</feature>
<keyword evidence="8" id="KW-0671">Queuosine biosynthesis</keyword>
<dbReference type="InterPro" id="IPR038418">
    <property type="entry name" value="6-PTP_synth/QueD_sf"/>
</dbReference>
<name>A0A2V3PUU3_9BACT</name>
<evidence type="ECO:0000256" key="7">
    <source>
        <dbReference type="ARBA" id="ARBA00048807"/>
    </source>
</evidence>
<comment type="catalytic activity">
    <reaction evidence="7 8">
        <text>7,8-dihydroneopterin 3'-triphosphate + H2O = 6-carboxy-5,6,7,8-tetrahydropterin + triphosphate + acetaldehyde + 2 H(+)</text>
        <dbReference type="Rhea" id="RHEA:27966"/>
        <dbReference type="ChEBI" id="CHEBI:15343"/>
        <dbReference type="ChEBI" id="CHEBI:15377"/>
        <dbReference type="ChEBI" id="CHEBI:15378"/>
        <dbReference type="ChEBI" id="CHEBI:18036"/>
        <dbReference type="ChEBI" id="CHEBI:58462"/>
        <dbReference type="ChEBI" id="CHEBI:61032"/>
        <dbReference type="EC" id="4.1.2.50"/>
    </reaction>
</comment>
<dbReference type="SUPFAM" id="SSF55620">
    <property type="entry name" value="Tetrahydrobiopterin biosynthesis enzymes-like"/>
    <property type="match status" value="1"/>
</dbReference>
<organism evidence="11 12">
    <name type="scientific">Dysgonomonas alginatilytica</name>
    <dbReference type="NCBI Taxonomy" id="1605892"/>
    <lineage>
        <taxon>Bacteria</taxon>
        <taxon>Pseudomonadati</taxon>
        <taxon>Bacteroidota</taxon>
        <taxon>Bacteroidia</taxon>
        <taxon>Bacteroidales</taxon>
        <taxon>Dysgonomonadaceae</taxon>
        <taxon>Dysgonomonas</taxon>
    </lineage>
</organism>
<evidence type="ECO:0000256" key="9">
    <source>
        <dbReference type="PIRSR" id="PIRSR006113-1"/>
    </source>
</evidence>
<proteinExistence type="inferred from homology"/>
<keyword evidence="4 8" id="KW-0479">Metal-binding</keyword>
<evidence type="ECO:0000256" key="8">
    <source>
        <dbReference type="PIRNR" id="PIRNR006113"/>
    </source>
</evidence>
<dbReference type="GO" id="GO:0070497">
    <property type="term" value="F:6-carboxytetrahydropterin synthase activity"/>
    <property type="evidence" value="ECO:0007669"/>
    <property type="project" value="UniProtKB-EC"/>
</dbReference>
<dbReference type="GO" id="GO:0008616">
    <property type="term" value="P:tRNA queuosine(34) biosynthetic process"/>
    <property type="evidence" value="ECO:0007669"/>
    <property type="project" value="UniProtKB-KW"/>
</dbReference>
<feature type="binding site" evidence="10">
    <location>
        <position position="31"/>
    </location>
    <ligand>
        <name>Zn(2+)</name>
        <dbReference type="ChEBI" id="CHEBI:29105"/>
    </ligand>
</feature>
<sequence length="117" mass="13499">MYKISKQFAFSASHILEGLSEDHPCSRLHGHNYIITVHLKSETLNEVGFVKDYRELSIIKEYIDNTLDHRHLNDVFSVNPTAENIARELYTIFVKEIPQIYAVEVCETPKTSAIYEA</sequence>
<evidence type="ECO:0000256" key="6">
    <source>
        <dbReference type="ARBA" id="ARBA00023239"/>
    </source>
</evidence>
<evidence type="ECO:0000256" key="10">
    <source>
        <dbReference type="PIRSR" id="PIRSR006113-2"/>
    </source>
</evidence>
<dbReference type="PANTHER" id="PTHR12589">
    <property type="entry name" value="PYRUVOYL TETRAHYDROBIOPTERIN SYNTHASE"/>
    <property type="match status" value="1"/>
</dbReference>
<keyword evidence="12" id="KW-1185">Reference proteome</keyword>
<dbReference type="OrthoDB" id="9804698at2"/>
<comment type="pathway">
    <text evidence="1 8">Purine metabolism; 7-cyano-7-deazaguanine biosynthesis.</text>
</comment>
<dbReference type="GO" id="GO:0046872">
    <property type="term" value="F:metal ion binding"/>
    <property type="evidence" value="ECO:0007669"/>
    <property type="project" value="UniProtKB-KW"/>
</dbReference>
<evidence type="ECO:0000256" key="4">
    <source>
        <dbReference type="ARBA" id="ARBA00022723"/>
    </source>
</evidence>
<evidence type="ECO:0000256" key="5">
    <source>
        <dbReference type="ARBA" id="ARBA00022833"/>
    </source>
</evidence>